<evidence type="ECO:0000313" key="12">
    <source>
        <dbReference type="Proteomes" id="UP000502407"/>
    </source>
</evidence>
<dbReference type="Gene3D" id="1.10.1320.10">
    <property type="entry name" value="DNA-directed RNA polymerase, N-terminal domain"/>
    <property type="match status" value="1"/>
</dbReference>
<reference evidence="11 12" key="1">
    <citation type="journal article" date="2020" name="Microb. Biotechnol.">
        <title>Phage biocontrol to combat Pseudomonas syringae pathogens causing disease in cherry.</title>
        <authorList>
            <person name="Rabiey M."/>
            <person name="Roy S.R."/>
            <person name="Holtappels D."/>
            <person name="Franceschetti L."/>
            <person name="Quilty B.J."/>
            <person name="Creeth R."/>
            <person name="Sundin G.W."/>
            <person name="Wagemans J."/>
            <person name="Lavigne R."/>
            <person name="Jackson R.W."/>
        </authorList>
    </citation>
    <scope>NUCLEOTIDE SEQUENCE [LARGE SCALE GENOMIC DNA]</scope>
</reference>
<dbReference type="PROSITE" id="PS00489">
    <property type="entry name" value="RNA_POL_PHAGE_2"/>
    <property type="match status" value="1"/>
</dbReference>
<evidence type="ECO:0000256" key="9">
    <source>
        <dbReference type="RuleBase" id="RU003805"/>
    </source>
</evidence>
<dbReference type="Gene3D" id="1.10.150.20">
    <property type="entry name" value="5' to 3' exonuclease, C-terminal subdomain"/>
    <property type="match status" value="1"/>
</dbReference>
<dbReference type="GO" id="GO:0006351">
    <property type="term" value="P:DNA-templated transcription"/>
    <property type="evidence" value="ECO:0007669"/>
    <property type="project" value="InterPro"/>
</dbReference>
<dbReference type="InterPro" id="IPR043502">
    <property type="entry name" value="DNA/RNA_pol_sf"/>
</dbReference>
<evidence type="ECO:0000256" key="7">
    <source>
        <dbReference type="ARBA" id="ARBA00023314"/>
    </source>
</evidence>
<dbReference type="PANTHER" id="PTHR10102:SF0">
    <property type="entry name" value="DNA-DIRECTED RNA POLYMERASE, MITOCHONDRIAL"/>
    <property type="match status" value="1"/>
</dbReference>
<dbReference type="SMART" id="SM01311">
    <property type="entry name" value="RPOL_N"/>
    <property type="match status" value="1"/>
</dbReference>
<evidence type="ECO:0000256" key="1">
    <source>
        <dbReference type="ARBA" id="ARBA00009493"/>
    </source>
</evidence>
<keyword evidence="12" id="KW-1185">Reference proteome</keyword>
<dbReference type="InterPro" id="IPR024075">
    <property type="entry name" value="DNA-dir_RNA_pol_helix_hairp_sf"/>
</dbReference>
<evidence type="ECO:0000256" key="4">
    <source>
        <dbReference type="ARBA" id="ARBA00022679"/>
    </source>
</evidence>
<keyword evidence="3 9" id="KW-0240">DNA-directed RNA polymerase</keyword>
<dbReference type="Gene3D" id="1.10.287.280">
    <property type="match status" value="1"/>
</dbReference>
<evidence type="ECO:0000256" key="8">
    <source>
        <dbReference type="ARBA" id="ARBA00048552"/>
    </source>
</evidence>
<evidence type="ECO:0000256" key="6">
    <source>
        <dbReference type="ARBA" id="ARBA00023163"/>
    </source>
</evidence>
<dbReference type="InterPro" id="IPR002092">
    <property type="entry name" value="DNA-dir_Rpol_phage-type"/>
</dbReference>
<dbReference type="EMBL" id="MT104465">
    <property type="protein sequence ID" value="QJD54600.1"/>
    <property type="molecule type" value="Genomic_DNA"/>
</dbReference>
<sequence>MLQLPDRNDFSDINSTGAFDALARIYGPELAAEQLQLEHEAYTLGEERFRNAFERAQDRGEFSSHTTAKPLLGTLVPLLSTAIANWVEHQTTKVRRKHVALGAFQSMNTEVMASVTLRWVINRVAQRDGAPTITEMAVSIGKALEEECRYGRIRVAEQAYYQKHLKKSLAQRNGMTYKIEYMNKIEAQMIEDGKIHGNWEKWDQATPDILYHMGIRMLELLIESTQLIEVVREHKGNKKLDGEYVYLKKEWAEKLTSRAFILSGIHPRFQPMVVQPKPWSGVYGGGYWAKGRKPVTFIRVRTKRALKRYRDVDMPEVYKAVNLAQNTAWRINDRVLAVANAVMGWDNVPIKEFPRSEQEPLPIKPGDIETNEEALKSWKKEAAAVYRKDAARVSRRLSYEFTLEQANKFSGFEAIYFPYNLDWRGRVYAIPVFNPQSNDMTKGILCAAKGERIGADGIGWLMIHGANTAGVDKVTFGERRQWVLDNEEMIYACADDPLNNTEWMQMDSPFCFLAFCFEWAGVRDHGEDWVSALPIAFDGSCSGIQHFSAMLRDERGGRAVNLLPSDSVQDIYKLVSDEVEQALKVLAVSGTEDSMEIHVDEKTGEITERKVLGTKTLAMAWLAFGMSRKVTKRSVMTLAYGSKAYGFTDQVRDDIVKKAIDNGEGQMFTDPGAASRFMAGLIWDSVSVVVVAAVEAMNWLQKAAKLLSSEVKDKKTKEVLKPAMPVYWTTPDGFPVWQEYMIPETRRIDLMFLGDIRIQSTVTVRDSDKIDARKQESGISPNFVHSQDGSHLRKTVVHSADNYGIDFFALIHDSFGTIPAKAGAMFKAVRETMVETYRDNDVLADFREQFMEQLHETQLEKMPELPAKGTLDITQILNSEFAFA</sequence>
<dbReference type="Proteomes" id="UP000502407">
    <property type="component" value="Segment"/>
</dbReference>
<dbReference type="SUPFAM" id="SSF56672">
    <property type="entry name" value="DNA/RNA polymerases"/>
    <property type="match status" value="1"/>
</dbReference>
<accession>A0A6M3T8N5</accession>
<evidence type="ECO:0000256" key="3">
    <source>
        <dbReference type="ARBA" id="ARBA00022478"/>
    </source>
</evidence>
<feature type="domain" description="DNA-directed RNA polymerase N-terminal" evidence="10">
    <location>
        <begin position="32"/>
        <end position="326"/>
    </location>
</feature>
<evidence type="ECO:0000259" key="10">
    <source>
        <dbReference type="SMART" id="SM01311"/>
    </source>
</evidence>
<dbReference type="GO" id="GO:0003677">
    <property type="term" value="F:DNA binding"/>
    <property type="evidence" value="ECO:0007669"/>
    <property type="project" value="InterPro"/>
</dbReference>
<dbReference type="InterPro" id="IPR037159">
    <property type="entry name" value="RNA_POL_N_sf"/>
</dbReference>
<name>A0A6M3T8N5_9CAUD</name>
<dbReference type="InterPro" id="IPR046950">
    <property type="entry name" value="DNA-dir_Rpol_C_phage-type"/>
</dbReference>
<dbReference type="Pfam" id="PF14700">
    <property type="entry name" value="RPOL_N"/>
    <property type="match status" value="1"/>
</dbReference>
<comment type="catalytic activity">
    <reaction evidence="8 9">
        <text>RNA(n) + a ribonucleoside 5'-triphosphate = RNA(n+1) + diphosphate</text>
        <dbReference type="Rhea" id="RHEA:21248"/>
        <dbReference type="Rhea" id="RHEA-COMP:14527"/>
        <dbReference type="Rhea" id="RHEA-COMP:17342"/>
        <dbReference type="ChEBI" id="CHEBI:33019"/>
        <dbReference type="ChEBI" id="CHEBI:61557"/>
        <dbReference type="ChEBI" id="CHEBI:140395"/>
        <dbReference type="EC" id="2.7.7.6"/>
    </reaction>
</comment>
<dbReference type="PANTHER" id="PTHR10102">
    <property type="entry name" value="DNA-DIRECTED RNA POLYMERASE, MITOCHONDRIAL"/>
    <property type="match status" value="1"/>
</dbReference>
<dbReference type="Pfam" id="PF00940">
    <property type="entry name" value="RNA_pol"/>
    <property type="match status" value="1"/>
</dbReference>
<dbReference type="GO" id="GO:0000428">
    <property type="term" value="C:DNA-directed RNA polymerase complex"/>
    <property type="evidence" value="ECO:0007669"/>
    <property type="project" value="UniProtKB-KW"/>
</dbReference>
<comment type="similarity">
    <text evidence="1 9">Belongs to the phage and mitochondrial RNA polymerase family.</text>
</comment>
<keyword evidence="4 9" id="KW-0808">Transferase</keyword>
<gene>
    <name evidence="11" type="ORF">PssvBMR1_gp07</name>
</gene>
<dbReference type="InterPro" id="IPR029262">
    <property type="entry name" value="RPOL_N"/>
</dbReference>
<evidence type="ECO:0000256" key="5">
    <source>
        <dbReference type="ARBA" id="ARBA00022695"/>
    </source>
</evidence>
<protein>
    <recommendedName>
        <fullName evidence="2 9">DNA-directed RNA polymerase</fullName>
        <ecNumber evidence="2 9">2.7.7.6</ecNumber>
    </recommendedName>
</protein>
<dbReference type="PROSITE" id="PS00900">
    <property type="entry name" value="RNA_POL_PHAGE_1"/>
    <property type="match status" value="1"/>
</dbReference>
<dbReference type="GO" id="GO:0019083">
    <property type="term" value="P:viral transcription"/>
    <property type="evidence" value="ECO:0007669"/>
    <property type="project" value="UniProtKB-KW"/>
</dbReference>
<dbReference type="Gene3D" id="1.10.287.260">
    <property type="match status" value="1"/>
</dbReference>
<dbReference type="EC" id="2.7.7.6" evidence="2 9"/>
<organism evidence="11 12">
    <name type="scientific">Pseudomonas phage MR1</name>
    <dbReference type="NCBI Taxonomy" id="2711169"/>
    <lineage>
        <taxon>Viruses</taxon>
        <taxon>Duplodnaviria</taxon>
        <taxon>Heunggongvirae</taxon>
        <taxon>Uroviricota</taxon>
        <taxon>Caudoviricetes</taxon>
        <taxon>Autographivirales</taxon>
        <taxon>Autotranscriptaviridae</taxon>
        <taxon>Studiervirinae</taxon>
        <taxon>Hennigervirus</taxon>
        <taxon>Hennigervirus MR1</taxon>
    </lineage>
</organism>
<keyword evidence="5 9" id="KW-0548">Nucleotidyltransferase</keyword>
<keyword evidence="7" id="KW-1195">Viral transcription</keyword>
<dbReference type="GO" id="GO:0003899">
    <property type="term" value="F:DNA-directed RNA polymerase activity"/>
    <property type="evidence" value="ECO:0007669"/>
    <property type="project" value="UniProtKB-EC"/>
</dbReference>
<keyword evidence="6 9" id="KW-0804">Transcription</keyword>
<evidence type="ECO:0000256" key="2">
    <source>
        <dbReference type="ARBA" id="ARBA00012418"/>
    </source>
</evidence>
<proteinExistence type="inferred from homology"/>
<comment type="function">
    <text evidence="9">DNA-dependent RNA polymerase catalyzes the transcription of DNA into RNA using the four ribonucleoside triphosphates as substrates.</text>
</comment>
<evidence type="ECO:0000313" key="11">
    <source>
        <dbReference type="EMBL" id="QJD54600.1"/>
    </source>
</evidence>